<dbReference type="PROSITE" id="PS50928">
    <property type="entry name" value="ABC_TM1"/>
    <property type="match status" value="1"/>
</dbReference>
<dbReference type="EMBL" id="PVXP01000065">
    <property type="protein sequence ID" value="PRR81722.1"/>
    <property type="molecule type" value="Genomic_DNA"/>
</dbReference>
<dbReference type="Proteomes" id="UP000237798">
    <property type="component" value="Unassembled WGS sequence"/>
</dbReference>
<comment type="similarity">
    <text evidence="7">Belongs to the binding-protein-dependent transport system permease family.</text>
</comment>
<evidence type="ECO:0000256" key="7">
    <source>
        <dbReference type="RuleBase" id="RU363032"/>
    </source>
</evidence>
<feature type="transmembrane region" description="Helical" evidence="7">
    <location>
        <begin position="142"/>
        <end position="168"/>
    </location>
</feature>
<evidence type="ECO:0000259" key="8">
    <source>
        <dbReference type="PROSITE" id="PS50928"/>
    </source>
</evidence>
<name>A0A2T0BD06_9CLOT</name>
<evidence type="ECO:0000256" key="6">
    <source>
        <dbReference type="ARBA" id="ARBA00023136"/>
    </source>
</evidence>
<evidence type="ECO:0000256" key="4">
    <source>
        <dbReference type="ARBA" id="ARBA00022692"/>
    </source>
</evidence>
<evidence type="ECO:0000256" key="1">
    <source>
        <dbReference type="ARBA" id="ARBA00004651"/>
    </source>
</evidence>
<dbReference type="PANTHER" id="PTHR30151">
    <property type="entry name" value="ALKANE SULFONATE ABC TRANSPORTER-RELATED, MEMBRANE SUBUNIT"/>
    <property type="match status" value="1"/>
</dbReference>
<dbReference type="GO" id="GO:0005886">
    <property type="term" value="C:plasma membrane"/>
    <property type="evidence" value="ECO:0007669"/>
    <property type="project" value="UniProtKB-SubCell"/>
</dbReference>
<dbReference type="FunFam" id="1.10.3720.10:FF:000003">
    <property type="entry name" value="Aliphatic sulfonate ABC transporter permease"/>
    <property type="match status" value="1"/>
</dbReference>
<evidence type="ECO:0000256" key="2">
    <source>
        <dbReference type="ARBA" id="ARBA00022448"/>
    </source>
</evidence>
<keyword evidence="2 7" id="KW-0813">Transport</keyword>
<proteinExistence type="inferred from homology"/>
<organism evidence="9 10">
    <name type="scientific">Clostridium luticellarii</name>
    <dbReference type="NCBI Taxonomy" id="1691940"/>
    <lineage>
        <taxon>Bacteria</taxon>
        <taxon>Bacillati</taxon>
        <taxon>Bacillota</taxon>
        <taxon>Clostridia</taxon>
        <taxon>Eubacteriales</taxon>
        <taxon>Clostridiaceae</taxon>
        <taxon>Clostridium</taxon>
    </lineage>
</organism>
<evidence type="ECO:0000313" key="9">
    <source>
        <dbReference type="EMBL" id="PRR81722.1"/>
    </source>
</evidence>
<feature type="transmembrane region" description="Helical" evidence="7">
    <location>
        <begin position="57"/>
        <end position="74"/>
    </location>
</feature>
<dbReference type="InterPro" id="IPR000515">
    <property type="entry name" value="MetI-like"/>
</dbReference>
<keyword evidence="10" id="KW-1185">Reference proteome</keyword>
<dbReference type="Gene3D" id="1.10.3720.10">
    <property type="entry name" value="MetI-like"/>
    <property type="match status" value="1"/>
</dbReference>
<dbReference type="GO" id="GO:0042918">
    <property type="term" value="P:alkanesulfonate transmembrane transport"/>
    <property type="evidence" value="ECO:0007669"/>
    <property type="project" value="UniProtKB-ARBA"/>
</dbReference>
<keyword evidence="4 7" id="KW-0812">Transmembrane</keyword>
<feature type="transmembrane region" description="Helical" evidence="7">
    <location>
        <begin position="118"/>
        <end position="135"/>
    </location>
</feature>
<dbReference type="PANTHER" id="PTHR30151:SF0">
    <property type="entry name" value="ABC TRANSPORTER PERMEASE PROTEIN MJ0413-RELATED"/>
    <property type="match status" value="1"/>
</dbReference>
<feature type="transmembrane region" description="Helical" evidence="7">
    <location>
        <begin position="214"/>
        <end position="233"/>
    </location>
</feature>
<feature type="transmembrane region" description="Helical" evidence="7">
    <location>
        <begin position="174"/>
        <end position="193"/>
    </location>
</feature>
<protein>
    <submittedName>
        <fullName evidence="9">Putative aliphatic sulfonates transport permease protein SsuC</fullName>
    </submittedName>
</protein>
<dbReference type="SUPFAM" id="SSF161098">
    <property type="entry name" value="MetI-like"/>
    <property type="match status" value="1"/>
</dbReference>
<feature type="transmembrane region" description="Helical" evidence="7">
    <location>
        <begin position="269"/>
        <end position="288"/>
    </location>
</feature>
<dbReference type="AlphaFoldDB" id="A0A2T0BD06"/>
<dbReference type="CDD" id="cd06261">
    <property type="entry name" value="TM_PBP2"/>
    <property type="match status" value="1"/>
</dbReference>
<sequence>MQQEIYRIYADYSVSQTPNINYIERSSKLNIEVKTVKNNKQKSKYKKNRIFNMSREIINYITFPILIIIVWEFITRRKIVPAILLPSIESIIKSFISQIKTGQLEADLYASLIRVLKGYLIAVVLGISMGIFMGISNKTNKFFTIVFNGIRQIPPLAWIPLFILWFGIGEVSKVVMIAMGAFFAILLNTIDGIKSTPQEYIEVAKLYKIRKFDLFKKVYFPSAVPYIFVGLRLGAGSSWMSVVAAEMIASSSGVGYRINDARSLMQPDVVIVGMLVIGIIGLLMDIFLRKIAYLATRWKTV</sequence>
<keyword evidence="3" id="KW-1003">Cell membrane</keyword>
<reference evidence="9 10" key="1">
    <citation type="submission" date="2018-03" db="EMBL/GenBank/DDBJ databases">
        <title>Genome sequence of Clostridium luticellarii DSM 29923.</title>
        <authorList>
            <person name="Poehlein A."/>
            <person name="Daniel R."/>
        </authorList>
    </citation>
    <scope>NUCLEOTIDE SEQUENCE [LARGE SCALE GENOMIC DNA]</scope>
    <source>
        <strain evidence="9 10">DSM 29923</strain>
    </source>
</reference>
<dbReference type="Pfam" id="PF00528">
    <property type="entry name" value="BPD_transp_1"/>
    <property type="match status" value="1"/>
</dbReference>
<feature type="domain" description="ABC transmembrane type-1" evidence="8">
    <location>
        <begin position="108"/>
        <end position="288"/>
    </location>
</feature>
<dbReference type="InterPro" id="IPR035906">
    <property type="entry name" value="MetI-like_sf"/>
</dbReference>
<evidence type="ECO:0000256" key="5">
    <source>
        <dbReference type="ARBA" id="ARBA00022989"/>
    </source>
</evidence>
<comment type="caution">
    <text evidence="9">The sequence shown here is derived from an EMBL/GenBank/DDBJ whole genome shotgun (WGS) entry which is preliminary data.</text>
</comment>
<evidence type="ECO:0000313" key="10">
    <source>
        <dbReference type="Proteomes" id="UP000237798"/>
    </source>
</evidence>
<keyword evidence="5 7" id="KW-1133">Transmembrane helix</keyword>
<accession>A0A2T0BD06</accession>
<evidence type="ECO:0000256" key="3">
    <source>
        <dbReference type="ARBA" id="ARBA00022475"/>
    </source>
</evidence>
<gene>
    <name evidence="9" type="primary">ssuC_13</name>
    <name evidence="9" type="ORF">CLLU_30380</name>
</gene>
<keyword evidence="6 7" id="KW-0472">Membrane</keyword>
<comment type="subcellular location">
    <subcellularLocation>
        <location evidence="1 7">Cell membrane</location>
        <topology evidence="1 7">Multi-pass membrane protein</topology>
    </subcellularLocation>
</comment>